<evidence type="ECO:0000313" key="1">
    <source>
        <dbReference type="EMBL" id="CEK58497.1"/>
    </source>
</evidence>
<sequence length="70" mass="7679">KTSLVVQSSLQKENALNCSRTHISSVGITLKNSLKPQPKLIVLQSATQTTEQIPNKVDSKFQTLKDELDG</sequence>
<accession>A0A0B6YQU9</accession>
<gene>
    <name evidence="1" type="primary">ORF33300</name>
</gene>
<organism evidence="1">
    <name type="scientific">Arion vulgaris</name>
    <dbReference type="NCBI Taxonomy" id="1028688"/>
    <lineage>
        <taxon>Eukaryota</taxon>
        <taxon>Metazoa</taxon>
        <taxon>Spiralia</taxon>
        <taxon>Lophotrochozoa</taxon>
        <taxon>Mollusca</taxon>
        <taxon>Gastropoda</taxon>
        <taxon>Heterobranchia</taxon>
        <taxon>Euthyneura</taxon>
        <taxon>Panpulmonata</taxon>
        <taxon>Eupulmonata</taxon>
        <taxon>Stylommatophora</taxon>
        <taxon>Helicina</taxon>
        <taxon>Arionoidea</taxon>
        <taxon>Arionidae</taxon>
        <taxon>Arion</taxon>
    </lineage>
</organism>
<protein>
    <submittedName>
        <fullName evidence="1">Uncharacterized protein</fullName>
    </submittedName>
</protein>
<feature type="non-terminal residue" evidence="1">
    <location>
        <position position="70"/>
    </location>
</feature>
<dbReference type="EMBL" id="HACG01011632">
    <property type="protein sequence ID" value="CEK58497.1"/>
    <property type="molecule type" value="Transcribed_RNA"/>
</dbReference>
<name>A0A0B6YQU9_9EUPU</name>
<reference evidence="1" key="1">
    <citation type="submission" date="2014-12" db="EMBL/GenBank/DDBJ databases">
        <title>Insight into the proteome of Arion vulgaris.</title>
        <authorList>
            <person name="Aradska J."/>
            <person name="Bulat T."/>
            <person name="Smidak R."/>
            <person name="Sarate P."/>
            <person name="Gangsoo J."/>
            <person name="Sialana F."/>
            <person name="Bilban M."/>
            <person name="Lubec G."/>
        </authorList>
    </citation>
    <scope>NUCLEOTIDE SEQUENCE</scope>
    <source>
        <tissue evidence="1">Skin</tissue>
    </source>
</reference>
<proteinExistence type="predicted"/>
<dbReference type="AlphaFoldDB" id="A0A0B6YQU9"/>
<feature type="non-terminal residue" evidence="1">
    <location>
        <position position="1"/>
    </location>
</feature>